<dbReference type="CDD" id="cd17536">
    <property type="entry name" value="REC_YesN-like"/>
    <property type="match status" value="1"/>
</dbReference>
<keyword evidence="12" id="KW-1185">Reference proteome</keyword>
<dbReference type="GO" id="GO:0000160">
    <property type="term" value="P:phosphorelay signal transduction system"/>
    <property type="evidence" value="ECO:0007669"/>
    <property type="project" value="UniProtKB-KW"/>
</dbReference>
<keyword evidence="4" id="KW-0902">Two-component regulatory system</keyword>
<gene>
    <name evidence="11" type="ORF">FS935_11785</name>
</gene>
<dbReference type="PROSITE" id="PS50110">
    <property type="entry name" value="RESPONSE_REGULATORY"/>
    <property type="match status" value="1"/>
</dbReference>
<dbReference type="Gene3D" id="3.40.50.2300">
    <property type="match status" value="1"/>
</dbReference>
<dbReference type="Proteomes" id="UP000321363">
    <property type="component" value="Unassembled WGS sequence"/>
</dbReference>
<protein>
    <submittedName>
        <fullName evidence="11">Response regulator transcription factor</fullName>
    </submittedName>
</protein>
<evidence type="ECO:0000313" key="12">
    <source>
        <dbReference type="Proteomes" id="UP000321363"/>
    </source>
</evidence>
<accession>A0A5C6W449</accession>
<comment type="subcellular location">
    <subcellularLocation>
        <location evidence="1">Cytoplasm</location>
    </subcellularLocation>
</comment>
<feature type="domain" description="HTH araC/xylS-type" evidence="9">
    <location>
        <begin position="411"/>
        <end position="512"/>
    </location>
</feature>
<dbReference type="GO" id="GO:0005737">
    <property type="term" value="C:cytoplasm"/>
    <property type="evidence" value="ECO:0007669"/>
    <property type="project" value="UniProtKB-SubCell"/>
</dbReference>
<evidence type="ECO:0000259" key="9">
    <source>
        <dbReference type="PROSITE" id="PS01124"/>
    </source>
</evidence>
<dbReference type="InterPro" id="IPR011006">
    <property type="entry name" value="CheY-like_superfamily"/>
</dbReference>
<evidence type="ECO:0000256" key="7">
    <source>
        <dbReference type="ARBA" id="ARBA00023163"/>
    </source>
</evidence>
<evidence type="ECO:0000313" key="11">
    <source>
        <dbReference type="EMBL" id="TXC90586.1"/>
    </source>
</evidence>
<dbReference type="InterPro" id="IPR009057">
    <property type="entry name" value="Homeodomain-like_sf"/>
</dbReference>
<dbReference type="PROSITE" id="PS01124">
    <property type="entry name" value="HTH_ARAC_FAMILY_2"/>
    <property type="match status" value="1"/>
</dbReference>
<dbReference type="Pfam" id="PF00072">
    <property type="entry name" value="Response_reg"/>
    <property type="match status" value="1"/>
</dbReference>
<keyword evidence="6" id="KW-0238">DNA-binding</keyword>
<dbReference type="GO" id="GO:0043565">
    <property type="term" value="F:sequence-specific DNA binding"/>
    <property type="evidence" value="ECO:0007669"/>
    <property type="project" value="InterPro"/>
</dbReference>
<reference evidence="11 12" key="1">
    <citation type="journal article" date="2005" name="Int. J. Syst. Evol. Microbiol.">
        <title>Bacillus litoralis sp. nov., isolated from a tidal flat of the Yellow Sea in Korea.</title>
        <authorList>
            <person name="Yoon J.H."/>
            <person name="Oh T.K."/>
        </authorList>
    </citation>
    <scope>NUCLEOTIDE SEQUENCE [LARGE SCALE GENOMIC DNA]</scope>
    <source>
        <strain evidence="11 12">SW-211</strain>
    </source>
</reference>
<dbReference type="GO" id="GO:0003700">
    <property type="term" value="F:DNA-binding transcription factor activity"/>
    <property type="evidence" value="ECO:0007669"/>
    <property type="project" value="InterPro"/>
</dbReference>
<evidence type="ECO:0000256" key="4">
    <source>
        <dbReference type="ARBA" id="ARBA00023012"/>
    </source>
</evidence>
<dbReference type="SMART" id="SM00342">
    <property type="entry name" value="HTH_ARAC"/>
    <property type="match status" value="1"/>
</dbReference>
<feature type="modified residue" description="4-aspartylphosphate" evidence="8">
    <location>
        <position position="56"/>
    </location>
</feature>
<dbReference type="PANTHER" id="PTHR42713:SF3">
    <property type="entry name" value="TRANSCRIPTIONAL REGULATORY PROTEIN HPTR"/>
    <property type="match status" value="1"/>
</dbReference>
<evidence type="ECO:0000256" key="8">
    <source>
        <dbReference type="PROSITE-ProRule" id="PRU00169"/>
    </source>
</evidence>
<dbReference type="InterPro" id="IPR001789">
    <property type="entry name" value="Sig_transdc_resp-reg_receiver"/>
</dbReference>
<dbReference type="Pfam" id="PF12833">
    <property type="entry name" value="HTH_18"/>
    <property type="match status" value="1"/>
</dbReference>
<dbReference type="PANTHER" id="PTHR42713">
    <property type="entry name" value="HISTIDINE KINASE-RELATED"/>
    <property type="match status" value="1"/>
</dbReference>
<evidence type="ECO:0000256" key="1">
    <source>
        <dbReference type="ARBA" id="ARBA00004496"/>
    </source>
</evidence>
<keyword evidence="5" id="KW-0805">Transcription regulation</keyword>
<evidence type="ECO:0000256" key="3">
    <source>
        <dbReference type="ARBA" id="ARBA00022553"/>
    </source>
</evidence>
<dbReference type="EMBL" id="VOQF01000006">
    <property type="protein sequence ID" value="TXC90586.1"/>
    <property type="molecule type" value="Genomic_DNA"/>
</dbReference>
<keyword evidence="7" id="KW-0804">Transcription</keyword>
<dbReference type="SUPFAM" id="SSF46689">
    <property type="entry name" value="Homeodomain-like"/>
    <property type="match status" value="1"/>
</dbReference>
<keyword evidence="3 8" id="KW-0597">Phosphoprotein</keyword>
<evidence type="ECO:0000256" key="5">
    <source>
        <dbReference type="ARBA" id="ARBA00023015"/>
    </source>
</evidence>
<organism evidence="11 12">
    <name type="scientific">Metabacillus litoralis</name>
    <dbReference type="NCBI Taxonomy" id="152268"/>
    <lineage>
        <taxon>Bacteria</taxon>
        <taxon>Bacillati</taxon>
        <taxon>Bacillota</taxon>
        <taxon>Bacilli</taxon>
        <taxon>Bacillales</taxon>
        <taxon>Bacillaceae</taxon>
        <taxon>Metabacillus</taxon>
    </lineage>
</organism>
<comment type="caution">
    <text evidence="11">The sequence shown here is derived from an EMBL/GenBank/DDBJ whole genome shotgun (WGS) entry which is preliminary data.</text>
</comment>
<proteinExistence type="predicted"/>
<keyword evidence="2" id="KW-0963">Cytoplasm</keyword>
<dbReference type="InterPro" id="IPR018060">
    <property type="entry name" value="HTH_AraC"/>
</dbReference>
<dbReference type="SMART" id="SM00448">
    <property type="entry name" value="REC"/>
    <property type="match status" value="1"/>
</dbReference>
<dbReference type="Gene3D" id="1.10.10.60">
    <property type="entry name" value="Homeodomain-like"/>
    <property type="match status" value="2"/>
</dbReference>
<dbReference type="InterPro" id="IPR051552">
    <property type="entry name" value="HptR"/>
</dbReference>
<evidence type="ECO:0000256" key="6">
    <source>
        <dbReference type="ARBA" id="ARBA00023125"/>
    </source>
</evidence>
<sequence length="513" mass="59275">MMYKVLLVDDERIILEGISRIINWEDLGTTLIGTARNGLEAYDFIQKQQPDIVICDIKMPGMNGLQLVELISSELPAIKFIILSGFNDFNYAKQAMEFGVKQYLLKPCNESSIADALNKVIGELDREAKKSQFLIETKSRLDQVQPYVKKQLLKEFISSKPDSNRGIQFYEGLLKVNFQDEYIRLLIFRIEGDYHYEHMFVIENLGEDLFSQSVLSTSIGEYVLFLVSDHEFANLQSKIEQLRDHFYDIYEMDMTVAISDVDCITQVRRLYLEALECLNHRFYLGEGSIITKSDIHQENKIAGYEYDGQSLCLFIKSGNLEKVESEITRFFNDLTQSRLSISLVRSYVMQIFLMMIQNADTSNLQEYMGKMSSLVEMDTIQQMKEFFVTTATEITQIHYDRHKSNHSAIIQKMIDLVKDNLGNADLSLKWVANKVFMNADYLGKLFKQETGKKFSNYVTEVRINKAIEQIQSMDDVKVFTIAETIGFGDNPQYFSQVFKKITGYSPSEYKKVN</sequence>
<dbReference type="AlphaFoldDB" id="A0A5C6W449"/>
<evidence type="ECO:0000259" key="10">
    <source>
        <dbReference type="PROSITE" id="PS50110"/>
    </source>
</evidence>
<dbReference type="SUPFAM" id="SSF52172">
    <property type="entry name" value="CheY-like"/>
    <property type="match status" value="1"/>
</dbReference>
<evidence type="ECO:0000256" key="2">
    <source>
        <dbReference type="ARBA" id="ARBA00022490"/>
    </source>
</evidence>
<name>A0A5C6W449_9BACI</name>
<feature type="domain" description="Response regulatory" evidence="10">
    <location>
        <begin position="4"/>
        <end position="121"/>
    </location>
</feature>